<keyword evidence="2" id="KW-1185">Reference proteome</keyword>
<evidence type="ECO:0000313" key="1">
    <source>
        <dbReference type="EMBL" id="KAB1072737.1"/>
    </source>
</evidence>
<gene>
    <name evidence="1" type="ORF">F6X51_14090</name>
</gene>
<comment type="caution">
    <text evidence="1">The sequence shown here is derived from an EMBL/GenBank/DDBJ whole genome shotgun (WGS) entry which is preliminary data.</text>
</comment>
<evidence type="ECO:0000313" key="2">
    <source>
        <dbReference type="Proteomes" id="UP000441523"/>
    </source>
</evidence>
<dbReference type="Proteomes" id="UP000441523">
    <property type="component" value="Unassembled WGS sequence"/>
</dbReference>
<organism evidence="1 2">
    <name type="scientific">Methylobacterium planeticum</name>
    <dbReference type="NCBI Taxonomy" id="2615211"/>
    <lineage>
        <taxon>Bacteria</taxon>
        <taxon>Pseudomonadati</taxon>
        <taxon>Pseudomonadota</taxon>
        <taxon>Alphaproteobacteria</taxon>
        <taxon>Hyphomicrobiales</taxon>
        <taxon>Methylobacteriaceae</taxon>
        <taxon>Methylobacterium</taxon>
    </lineage>
</organism>
<dbReference type="RefSeq" id="WP_150964313.1">
    <property type="nucleotide sequence ID" value="NZ_VZZJ01000011.1"/>
</dbReference>
<sequence length="157" mass="16427">MLQFAALWLLLSGIYLLFAGTLSLTETAAAVLCGLLAAIWTRCAGDPGEIRFRLRPDLFRPVLRAASELPGQTFSVGLRLAKAAVRGGSGGSALTAASSTLSRFSLADSNPEARADRAVGILAASLAPRSYVVRLDPERGIVVMHDLSVRSESGTAA</sequence>
<accession>A0A6N6MP62</accession>
<proteinExistence type="predicted"/>
<name>A0A6N6MP62_9HYPH</name>
<reference evidence="1 2" key="1">
    <citation type="submission" date="2019-09" db="EMBL/GenBank/DDBJ databases">
        <title>YIM 132548 draft genome.</title>
        <authorList>
            <person name="Jiang L."/>
        </authorList>
    </citation>
    <scope>NUCLEOTIDE SEQUENCE [LARGE SCALE GENOMIC DNA]</scope>
    <source>
        <strain evidence="1 2">YIM 132548</strain>
    </source>
</reference>
<dbReference type="AlphaFoldDB" id="A0A6N6MP62"/>
<dbReference type="EMBL" id="VZZJ01000011">
    <property type="protein sequence ID" value="KAB1072737.1"/>
    <property type="molecule type" value="Genomic_DNA"/>
</dbReference>
<protein>
    <submittedName>
        <fullName evidence="1">Uncharacterized protein</fullName>
    </submittedName>
</protein>